<organism evidence="1 2">
    <name type="scientific">Molorchus minor</name>
    <dbReference type="NCBI Taxonomy" id="1323400"/>
    <lineage>
        <taxon>Eukaryota</taxon>
        <taxon>Metazoa</taxon>
        <taxon>Ecdysozoa</taxon>
        <taxon>Arthropoda</taxon>
        <taxon>Hexapoda</taxon>
        <taxon>Insecta</taxon>
        <taxon>Pterygota</taxon>
        <taxon>Neoptera</taxon>
        <taxon>Endopterygota</taxon>
        <taxon>Coleoptera</taxon>
        <taxon>Polyphaga</taxon>
        <taxon>Cucujiformia</taxon>
        <taxon>Chrysomeloidea</taxon>
        <taxon>Cerambycidae</taxon>
        <taxon>Lamiinae</taxon>
        <taxon>Monochamini</taxon>
        <taxon>Molorchus</taxon>
    </lineage>
</organism>
<accession>A0ABQ9J6W6</accession>
<name>A0ABQ9J6W6_9CUCU</name>
<evidence type="ECO:0008006" key="3">
    <source>
        <dbReference type="Google" id="ProtNLM"/>
    </source>
</evidence>
<comment type="caution">
    <text evidence="1">The sequence shown here is derived from an EMBL/GenBank/DDBJ whole genome shotgun (WGS) entry which is preliminary data.</text>
</comment>
<gene>
    <name evidence="1" type="ORF">NQ317_018851</name>
</gene>
<proteinExistence type="predicted"/>
<protein>
    <recommendedName>
        <fullName evidence="3">ATP synthase F0 subunit 8</fullName>
    </recommendedName>
</protein>
<keyword evidence="2" id="KW-1185">Reference proteome</keyword>
<dbReference type="EMBL" id="JAPWTJ010001086">
    <property type="protein sequence ID" value="KAJ8973896.1"/>
    <property type="molecule type" value="Genomic_DNA"/>
</dbReference>
<evidence type="ECO:0000313" key="1">
    <source>
        <dbReference type="EMBL" id="KAJ8973896.1"/>
    </source>
</evidence>
<sequence>MAPWEQLMLILVTYYLLYIAEKIKKTRDITKPRAIGEMKISIYSTTRAYCISNPAGTGLIPMRLTWMLGSWSCWSLECGVCAMRNGSGTMILAQINVIQIDIETSIETEQTKYLVCNKKVRLYGKK</sequence>
<evidence type="ECO:0000313" key="2">
    <source>
        <dbReference type="Proteomes" id="UP001162164"/>
    </source>
</evidence>
<reference evidence="1" key="1">
    <citation type="journal article" date="2023" name="Insect Mol. Biol.">
        <title>Genome sequencing provides insights into the evolution of gene families encoding plant cell wall-degrading enzymes in longhorned beetles.</title>
        <authorList>
            <person name="Shin N.R."/>
            <person name="Okamura Y."/>
            <person name="Kirsch R."/>
            <person name="Pauchet Y."/>
        </authorList>
    </citation>
    <scope>NUCLEOTIDE SEQUENCE</scope>
    <source>
        <strain evidence="1">MMC_N1</strain>
    </source>
</reference>
<dbReference type="Proteomes" id="UP001162164">
    <property type="component" value="Unassembled WGS sequence"/>
</dbReference>